<accession>A0A6I6EVG9</accession>
<dbReference type="Pfam" id="PF16258">
    <property type="entry name" value="DUF4912"/>
    <property type="match status" value="1"/>
</dbReference>
<name>A0A6I6EVG9_9CLOT</name>
<dbReference type="AlphaFoldDB" id="A0A6I6EVG9"/>
<dbReference type="InterPro" id="IPR032585">
    <property type="entry name" value="DUF4912"/>
</dbReference>
<reference evidence="1 2" key="1">
    <citation type="submission" date="2019-12" db="EMBL/GenBank/DDBJ databases">
        <title>Genome sequenceing of Clostridium bovifaecis.</title>
        <authorList>
            <person name="Yao Y."/>
        </authorList>
    </citation>
    <scope>NUCLEOTIDE SEQUENCE [LARGE SCALE GENOMIC DNA]</scope>
    <source>
        <strain evidence="1 2">BXX</strain>
    </source>
</reference>
<evidence type="ECO:0000313" key="2">
    <source>
        <dbReference type="Proteomes" id="UP000422764"/>
    </source>
</evidence>
<protein>
    <submittedName>
        <fullName evidence="1">DUF4912 domain-containing protein</fullName>
    </submittedName>
</protein>
<evidence type="ECO:0000313" key="1">
    <source>
        <dbReference type="EMBL" id="QGU94926.1"/>
    </source>
</evidence>
<keyword evidence="2" id="KW-1185">Reference proteome</keyword>
<organism evidence="1 2">
    <name type="scientific">Clostridium bovifaecis</name>
    <dbReference type="NCBI Taxonomy" id="2184719"/>
    <lineage>
        <taxon>Bacteria</taxon>
        <taxon>Bacillati</taxon>
        <taxon>Bacillota</taxon>
        <taxon>Clostridia</taxon>
        <taxon>Eubacteriales</taxon>
        <taxon>Clostridiaceae</taxon>
        <taxon>Clostridium</taxon>
    </lineage>
</organism>
<dbReference type="EMBL" id="CP046522">
    <property type="protein sequence ID" value="QGU94926.1"/>
    <property type="molecule type" value="Genomic_DNA"/>
</dbReference>
<sequence length="131" mass="15347">MLQYEKSYIILMVQSAHVVFCYYNISPMTIKEFEDTYGQDSWKNSKPVLKVYERRNETTKEIETIYLDRLADNWYINLNKANSQVFVKLGRMLPSERYVSIAISNTVTTPRDAEAENTEVHYINLGGDNFD</sequence>
<proteinExistence type="predicted"/>
<dbReference type="Proteomes" id="UP000422764">
    <property type="component" value="Chromosome"/>
</dbReference>
<gene>
    <name evidence="1" type="ORF">GOM49_07270</name>
</gene>